<dbReference type="Proteomes" id="UP001374803">
    <property type="component" value="Chromosome"/>
</dbReference>
<evidence type="ECO:0008006" key="5">
    <source>
        <dbReference type="Google" id="ProtNLM"/>
    </source>
</evidence>
<feature type="coiled-coil region" evidence="1">
    <location>
        <begin position="239"/>
        <end position="301"/>
    </location>
</feature>
<evidence type="ECO:0000256" key="1">
    <source>
        <dbReference type="SAM" id="Coils"/>
    </source>
</evidence>
<protein>
    <recommendedName>
        <fullName evidence="5">Methyltransferase type 11 domain-containing protein</fullName>
    </recommendedName>
</protein>
<feature type="region of interest" description="Disordered" evidence="2">
    <location>
        <begin position="466"/>
        <end position="490"/>
    </location>
</feature>
<feature type="coiled-coil region" evidence="1">
    <location>
        <begin position="555"/>
        <end position="609"/>
    </location>
</feature>
<dbReference type="InterPro" id="IPR029063">
    <property type="entry name" value="SAM-dependent_MTases_sf"/>
</dbReference>
<evidence type="ECO:0000256" key="2">
    <source>
        <dbReference type="SAM" id="MobiDB-lite"/>
    </source>
</evidence>
<organism evidence="3 4">
    <name type="scientific">Pendulispora rubella</name>
    <dbReference type="NCBI Taxonomy" id="2741070"/>
    <lineage>
        <taxon>Bacteria</taxon>
        <taxon>Pseudomonadati</taxon>
        <taxon>Myxococcota</taxon>
        <taxon>Myxococcia</taxon>
        <taxon>Myxococcales</taxon>
        <taxon>Sorangiineae</taxon>
        <taxon>Pendulisporaceae</taxon>
        <taxon>Pendulispora</taxon>
    </lineage>
</organism>
<name>A0ABZ2KYN2_9BACT</name>
<sequence length="621" mass="68994">MDPVLPSHLLCLYAEPLAAGRRVLVVGDATQDLGARLLEMGARLVHVYDPDPDRVRRAQADFPRGVVLRHLRDDDLDVRDGAFDLVLVPDVALLEDPTSLVARLRRVVDAEGAVLVAARNPQAWDPAQAPETRIVDYYELYDIVSLQFACVRMVGQVPFFGAAIAELGETDEDPEVSVHTELVTEAEPPEYFIALASHSDHVRLEPYAIVQLPRDAATAHLSLSSTQEGAFAADRAVLAEEAMTRVAQLEAQLDEQRAEIAEQRAEIAEQRAQLAEQGSQLGEQSAELARLEAEASRAHRVGELEQAVYDAGMRIQQLEVDIDRRREHAVAFEEAMRTAEDAARVLEERTRDAEQTALLRAEQGVSLLAEIEALKNSLEAERAANEQKALSDSEEVDRLLLQIGEHEERYGLLEREFSQMAEAHGAELSAVEARLVERGHRIAELEREITRRDRITLGLVAELEERTPLDTAPQEGVAEGGGGGGGAQSAAVDPALLEKLEKVARENADWSAKLDEMAIDTARREGELHARTWRIAELEGELTRNAYRAIDLERLTRLEDELDILRRAISQEHDARLRAESGEELTRARAELQRQAVLLEQLSRELDARDRARAVQDSQEA</sequence>
<feature type="coiled-coil region" evidence="1">
    <location>
        <begin position="329"/>
        <end position="448"/>
    </location>
</feature>
<dbReference type="SUPFAM" id="SSF53335">
    <property type="entry name" value="S-adenosyl-L-methionine-dependent methyltransferases"/>
    <property type="match status" value="1"/>
</dbReference>
<keyword evidence="4" id="KW-1185">Reference proteome</keyword>
<reference evidence="3" key="1">
    <citation type="submission" date="2021-12" db="EMBL/GenBank/DDBJ databases">
        <title>Discovery of the Pendulisporaceae a myxobacterial family with distinct sporulation behavior and unique specialized metabolism.</title>
        <authorList>
            <person name="Garcia R."/>
            <person name="Popoff A."/>
            <person name="Bader C.D."/>
            <person name="Loehr J."/>
            <person name="Walesch S."/>
            <person name="Walt C."/>
            <person name="Boldt J."/>
            <person name="Bunk B."/>
            <person name="Haeckl F.J.F.P.J."/>
            <person name="Gunesch A.P."/>
            <person name="Birkelbach J."/>
            <person name="Nuebel U."/>
            <person name="Pietschmann T."/>
            <person name="Bach T."/>
            <person name="Mueller R."/>
        </authorList>
    </citation>
    <scope>NUCLEOTIDE SEQUENCE</scope>
    <source>
        <strain evidence="3">MSr11367</strain>
    </source>
</reference>
<gene>
    <name evidence="3" type="ORF">LVJ94_36550</name>
</gene>
<evidence type="ECO:0000313" key="3">
    <source>
        <dbReference type="EMBL" id="WXB02414.1"/>
    </source>
</evidence>
<accession>A0ABZ2KYN2</accession>
<keyword evidence="1" id="KW-0175">Coiled coil</keyword>
<evidence type="ECO:0000313" key="4">
    <source>
        <dbReference type="Proteomes" id="UP001374803"/>
    </source>
</evidence>
<proteinExistence type="predicted"/>
<dbReference type="EMBL" id="CP089983">
    <property type="protein sequence ID" value="WXB02414.1"/>
    <property type="molecule type" value="Genomic_DNA"/>
</dbReference>
<feature type="compositionally biased region" description="Gly residues" evidence="2">
    <location>
        <begin position="478"/>
        <end position="487"/>
    </location>
</feature>
<dbReference type="RefSeq" id="WP_394832042.1">
    <property type="nucleotide sequence ID" value="NZ_CP089929.1"/>
</dbReference>
<dbReference type="Gene3D" id="3.40.50.150">
    <property type="entry name" value="Vaccinia Virus protein VP39"/>
    <property type="match status" value="1"/>
</dbReference>